<evidence type="ECO:0000313" key="8">
    <source>
        <dbReference type="EMBL" id="KAI3909658.1"/>
    </source>
</evidence>
<dbReference type="PANTHER" id="PTHR46201">
    <property type="entry name" value="PHD FINGER PROTEIN MALE MEIOCYTE DEATH 1-RELATED"/>
    <property type="match status" value="1"/>
</dbReference>
<dbReference type="Pfam" id="PF00628">
    <property type="entry name" value="PHD"/>
    <property type="match status" value="1"/>
</dbReference>
<dbReference type="Pfam" id="PF25565">
    <property type="entry name" value="Ubiquitin_At1g33420"/>
    <property type="match status" value="1"/>
</dbReference>
<dbReference type="InterPro" id="IPR013083">
    <property type="entry name" value="Znf_RING/FYVE/PHD"/>
</dbReference>
<keyword evidence="3" id="KW-0862">Zinc</keyword>
<dbReference type="Pfam" id="PF25874">
    <property type="entry name" value="WHD_plant_repro"/>
    <property type="match status" value="1"/>
</dbReference>
<evidence type="ECO:0000313" key="9">
    <source>
        <dbReference type="Proteomes" id="UP001202328"/>
    </source>
</evidence>
<dbReference type="InterPro" id="IPR058054">
    <property type="entry name" value="Znf_MS1-like"/>
</dbReference>
<evidence type="ECO:0000256" key="1">
    <source>
        <dbReference type="ARBA" id="ARBA00022723"/>
    </source>
</evidence>
<reference evidence="8" key="1">
    <citation type="submission" date="2022-04" db="EMBL/GenBank/DDBJ databases">
        <title>A functionally conserved STORR gene fusion in Papaver species that diverged 16.8 million years ago.</title>
        <authorList>
            <person name="Catania T."/>
        </authorList>
    </citation>
    <scope>NUCLEOTIDE SEQUENCE</scope>
    <source>
        <strain evidence="8">S-188037</strain>
    </source>
</reference>
<evidence type="ECO:0000256" key="4">
    <source>
        <dbReference type="ARBA" id="ARBA00023015"/>
    </source>
</evidence>
<keyword evidence="1" id="KW-0479">Metal-binding</keyword>
<dbReference type="CDD" id="cd15556">
    <property type="entry name" value="PHD_MMD1_like"/>
    <property type="match status" value="1"/>
</dbReference>
<proteinExistence type="predicted"/>
<dbReference type="InterPro" id="IPR057765">
    <property type="entry name" value="MS1-like_ubiquitin"/>
</dbReference>
<keyword evidence="9" id="KW-1185">Reference proteome</keyword>
<evidence type="ECO:0000256" key="2">
    <source>
        <dbReference type="ARBA" id="ARBA00022771"/>
    </source>
</evidence>
<sequence length="792" mass="89339">MEKKNPNTIKIKNNKKRKVNDVNKRSYGFHTFGDPGCPCDFSGTFRDNIREFILKCCEIEDWSVEGCPVWCTLLVDERRRSGIGGGGGDGGGGGGDGGGGGVVVPLYTIEESVKHSLQPFCDQCRCIGWSHHFVSKRRYHLIIPVENDWHKFPNKSLFDDHQTHLLHGLIHCNGFGHLLSINGFEGGSKFFCGREIMDLWDRICTALRARKIAVEDVSKKRSMDLRLLYGVAYGHPWFGRWGYQFCHGSFGVTEHNYNTAIDMLSSYNLDKIVENFRGKDRNHMEKIIRTYREMSETHLITIRDLSRFMLITHKALPKPHSVVKPITRSVPQRQPFQDVSNKQNNNSKSNNINSKSKENDSKNGNSKNKDNDSNKSKSNKVSTKNHSKYRKFKSFAAQMASRWPPRRLEYAADVIVDALKEKGSGMSRQDLREAARLHIGDTGLLDFVLKSINNLIVGKYVVLRAMNLETRTLEFTIHELPGEDACETPESSPDGPVAACHTTTTTTTTITTATTTTTTHITHDTPGLDVYSDVLYLYREVLLQGYDGKTITELSQLSTQAILDSKHFVREWPLRDEEDFFLRFVCRLKPSLFEYGYEYELNQSCSPPPGELVVVPIHTTIGELKTEIECTLRDTYCLLESFRVTEIEGMEEFEDEEVLFGAVESGADLWVLGNGLGEGSSDALKYEGGVDSWTVDCSCGAKDDDGERMVACDICEVWQHTRCSGIDDADAVPRLFLCANCNASLMPSNEHYYMEPEGMIEQDYSMEPESMLGQVYSMEPESMLGQVYSSGY</sequence>
<evidence type="ECO:0000259" key="7">
    <source>
        <dbReference type="SMART" id="SM00249"/>
    </source>
</evidence>
<dbReference type="Gene3D" id="3.30.40.10">
    <property type="entry name" value="Zinc/RING finger domain, C3HC4 (zinc finger)"/>
    <property type="match status" value="1"/>
</dbReference>
<feature type="compositionally biased region" description="Polar residues" evidence="6">
    <location>
        <begin position="329"/>
        <end position="339"/>
    </location>
</feature>
<dbReference type="InterPro" id="IPR001965">
    <property type="entry name" value="Znf_PHD"/>
</dbReference>
<feature type="region of interest" description="Disordered" evidence="6">
    <location>
        <begin position="322"/>
        <end position="387"/>
    </location>
</feature>
<dbReference type="AlphaFoldDB" id="A0AAD4SJV8"/>
<evidence type="ECO:0000256" key="3">
    <source>
        <dbReference type="ARBA" id="ARBA00022833"/>
    </source>
</evidence>
<dbReference type="InterPro" id="IPR019787">
    <property type="entry name" value="Znf_PHD-finger"/>
</dbReference>
<dbReference type="GO" id="GO:0008270">
    <property type="term" value="F:zinc ion binding"/>
    <property type="evidence" value="ECO:0007669"/>
    <property type="project" value="UniProtKB-KW"/>
</dbReference>
<keyword evidence="4" id="KW-0805">Transcription regulation</keyword>
<feature type="compositionally biased region" description="Basic and acidic residues" evidence="6">
    <location>
        <begin position="355"/>
        <end position="375"/>
    </location>
</feature>
<keyword evidence="5" id="KW-0804">Transcription</keyword>
<dbReference type="InterPro" id="IPR019786">
    <property type="entry name" value="Zinc_finger_PHD-type_CS"/>
</dbReference>
<feature type="domain" description="Zinc finger PHD-type" evidence="7">
    <location>
        <begin position="696"/>
        <end position="742"/>
    </location>
</feature>
<comment type="caution">
    <text evidence="8">The sequence shown here is derived from an EMBL/GenBank/DDBJ whole genome shotgun (WGS) entry which is preliminary data.</text>
</comment>
<dbReference type="InterPro" id="IPR011011">
    <property type="entry name" value="Znf_FYVE_PHD"/>
</dbReference>
<dbReference type="InterPro" id="IPR059080">
    <property type="entry name" value="WHD_PTC1"/>
</dbReference>
<evidence type="ECO:0000256" key="6">
    <source>
        <dbReference type="SAM" id="MobiDB-lite"/>
    </source>
</evidence>
<protein>
    <recommendedName>
        <fullName evidence="7">Zinc finger PHD-type domain-containing protein</fullName>
    </recommendedName>
</protein>
<name>A0AAD4SJV8_9MAGN</name>
<dbReference type="SMART" id="SM00249">
    <property type="entry name" value="PHD"/>
    <property type="match status" value="1"/>
</dbReference>
<keyword evidence="2" id="KW-0863">Zinc-finger</keyword>
<dbReference type="SUPFAM" id="SSF57903">
    <property type="entry name" value="FYVE/PHD zinc finger"/>
    <property type="match status" value="1"/>
</dbReference>
<dbReference type="Proteomes" id="UP001202328">
    <property type="component" value="Unassembled WGS sequence"/>
</dbReference>
<accession>A0AAD4SJV8</accession>
<dbReference type="EMBL" id="JAJJMB010010315">
    <property type="protein sequence ID" value="KAI3909658.1"/>
    <property type="molecule type" value="Genomic_DNA"/>
</dbReference>
<dbReference type="PANTHER" id="PTHR46201:SF9">
    <property type="entry name" value="PHD FINGER PROTEIN MALE MEIOCYTE DEATH 1"/>
    <property type="match status" value="1"/>
</dbReference>
<gene>
    <name evidence="8" type="ORF">MKW98_014075</name>
</gene>
<evidence type="ECO:0000256" key="5">
    <source>
        <dbReference type="ARBA" id="ARBA00023163"/>
    </source>
</evidence>
<dbReference type="PROSITE" id="PS01359">
    <property type="entry name" value="ZF_PHD_1"/>
    <property type="match status" value="1"/>
</dbReference>
<feature type="compositionally biased region" description="Low complexity" evidence="6">
    <location>
        <begin position="340"/>
        <end position="354"/>
    </location>
</feature>
<organism evidence="8 9">
    <name type="scientific">Papaver atlanticum</name>
    <dbReference type="NCBI Taxonomy" id="357466"/>
    <lineage>
        <taxon>Eukaryota</taxon>
        <taxon>Viridiplantae</taxon>
        <taxon>Streptophyta</taxon>
        <taxon>Embryophyta</taxon>
        <taxon>Tracheophyta</taxon>
        <taxon>Spermatophyta</taxon>
        <taxon>Magnoliopsida</taxon>
        <taxon>Ranunculales</taxon>
        <taxon>Papaveraceae</taxon>
        <taxon>Papaveroideae</taxon>
        <taxon>Papaver</taxon>
    </lineage>
</organism>